<feature type="region of interest" description="Disordered" evidence="1">
    <location>
        <begin position="149"/>
        <end position="186"/>
    </location>
</feature>
<name>A0AA38W243_9ASTR</name>
<gene>
    <name evidence="2" type="ORF">OSB04_un000979</name>
</gene>
<dbReference type="EMBL" id="JARYMX010000105">
    <property type="protein sequence ID" value="KAJ9535865.1"/>
    <property type="molecule type" value="Genomic_DNA"/>
</dbReference>
<reference evidence="2" key="1">
    <citation type="submission" date="2023-03" db="EMBL/GenBank/DDBJ databases">
        <title>Chromosome-scale reference genome and RAD-based genetic map of yellow starthistle (Centaurea solstitialis) reveal putative structural variation and QTLs associated with invader traits.</title>
        <authorList>
            <person name="Reatini B."/>
            <person name="Cang F.A."/>
            <person name="Jiang Q."/>
            <person name="Mckibben M.T.W."/>
            <person name="Barker M.S."/>
            <person name="Rieseberg L.H."/>
            <person name="Dlugosch K.M."/>
        </authorList>
    </citation>
    <scope>NUCLEOTIDE SEQUENCE</scope>
    <source>
        <strain evidence="2">CAN-66</strain>
        <tissue evidence="2">Leaf</tissue>
    </source>
</reference>
<sequence length="317" mass="35672">MINKFSHLKFKEANTPYDNSCKLNKNVGRAVAQLEYASARIFTSNPSLEHWEAIGRVFGYLKRTKNFALHYGNFPAVLEGFSDASWITSDNDNKSTSGLIFMLGGGAVSWASMKQMCITHSTMEAEFLALAASGKEANEAKWGRNMLFKDECGPETEPNRTETDRTETENLSVRSGEKPKPIGQKPIWTETDKSEFRKLKTEPKIIYGVGSVRFRSGSVFSVQMLTPNIKLWPQPMPAISLHCDSEATLSRAYNKIYNGKSRHIRLRHAYIRELITNRIITIIYVRSCNNLSAPFTKGLPGDVIFGTTREMGLRPTD</sequence>
<evidence type="ECO:0000313" key="3">
    <source>
        <dbReference type="Proteomes" id="UP001172457"/>
    </source>
</evidence>
<keyword evidence="3" id="KW-1185">Reference proteome</keyword>
<comment type="caution">
    <text evidence="2">The sequence shown here is derived from an EMBL/GenBank/DDBJ whole genome shotgun (WGS) entry which is preliminary data.</text>
</comment>
<proteinExistence type="predicted"/>
<organism evidence="2 3">
    <name type="scientific">Centaurea solstitialis</name>
    <name type="common">yellow star-thistle</name>
    <dbReference type="NCBI Taxonomy" id="347529"/>
    <lineage>
        <taxon>Eukaryota</taxon>
        <taxon>Viridiplantae</taxon>
        <taxon>Streptophyta</taxon>
        <taxon>Embryophyta</taxon>
        <taxon>Tracheophyta</taxon>
        <taxon>Spermatophyta</taxon>
        <taxon>Magnoliopsida</taxon>
        <taxon>eudicotyledons</taxon>
        <taxon>Gunneridae</taxon>
        <taxon>Pentapetalae</taxon>
        <taxon>asterids</taxon>
        <taxon>campanulids</taxon>
        <taxon>Asterales</taxon>
        <taxon>Asteraceae</taxon>
        <taxon>Carduoideae</taxon>
        <taxon>Cardueae</taxon>
        <taxon>Centaureinae</taxon>
        <taxon>Centaurea</taxon>
    </lineage>
</organism>
<evidence type="ECO:0000313" key="2">
    <source>
        <dbReference type="EMBL" id="KAJ9535865.1"/>
    </source>
</evidence>
<dbReference type="CDD" id="cd09272">
    <property type="entry name" value="RNase_HI_RT_Ty1"/>
    <property type="match status" value="1"/>
</dbReference>
<dbReference type="Proteomes" id="UP001172457">
    <property type="component" value="Unassembled WGS sequence"/>
</dbReference>
<protein>
    <submittedName>
        <fullName evidence="2">Uncharacterized protein</fullName>
    </submittedName>
</protein>
<accession>A0AA38W243</accession>
<feature type="compositionally biased region" description="Basic and acidic residues" evidence="1">
    <location>
        <begin position="149"/>
        <end position="168"/>
    </location>
</feature>
<dbReference type="PANTHER" id="PTHR11439">
    <property type="entry name" value="GAG-POL-RELATED RETROTRANSPOSON"/>
    <property type="match status" value="1"/>
</dbReference>
<dbReference type="AlphaFoldDB" id="A0AA38W243"/>
<dbReference type="PANTHER" id="PTHR11439:SF440">
    <property type="entry name" value="INTEGRASE CATALYTIC DOMAIN-CONTAINING PROTEIN"/>
    <property type="match status" value="1"/>
</dbReference>
<evidence type="ECO:0000256" key="1">
    <source>
        <dbReference type="SAM" id="MobiDB-lite"/>
    </source>
</evidence>